<organism evidence="8 9">
    <name type="scientific">Powellomyces hirtus</name>
    <dbReference type="NCBI Taxonomy" id="109895"/>
    <lineage>
        <taxon>Eukaryota</taxon>
        <taxon>Fungi</taxon>
        <taxon>Fungi incertae sedis</taxon>
        <taxon>Chytridiomycota</taxon>
        <taxon>Chytridiomycota incertae sedis</taxon>
        <taxon>Chytridiomycetes</taxon>
        <taxon>Spizellomycetales</taxon>
        <taxon>Powellomycetaceae</taxon>
        <taxon>Powellomyces</taxon>
    </lineage>
</organism>
<feature type="domain" description="Histone deacetylase" evidence="7">
    <location>
        <begin position="22"/>
        <end position="306"/>
    </location>
</feature>
<dbReference type="InterPro" id="IPR023696">
    <property type="entry name" value="Ureohydrolase_dom_sf"/>
</dbReference>
<keyword evidence="4" id="KW-0804">Transcription</keyword>
<evidence type="ECO:0000313" key="9">
    <source>
        <dbReference type="Proteomes" id="UP000318582"/>
    </source>
</evidence>
<evidence type="ECO:0000313" key="8">
    <source>
        <dbReference type="EMBL" id="TPX53563.1"/>
    </source>
</evidence>
<dbReference type="PANTHER" id="PTHR10625:SF6">
    <property type="entry name" value="HISTONE DEACETYLASE"/>
    <property type="match status" value="1"/>
</dbReference>
<evidence type="ECO:0000256" key="5">
    <source>
        <dbReference type="PIRSR" id="PIRSR037913-1"/>
    </source>
</evidence>
<feature type="binding site" evidence="6">
    <location>
        <position position="170"/>
    </location>
    <ligand>
        <name>a divalent metal cation</name>
        <dbReference type="ChEBI" id="CHEBI:60240"/>
    </ligand>
</feature>
<comment type="caution">
    <text evidence="8">The sequence shown here is derived from an EMBL/GenBank/DDBJ whole genome shotgun (WGS) entry which is preliminary data.</text>
</comment>
<protein>
    <recommendedName>
        <fullName evidence="1 4">Histone deacetylase</fullName>
        <ecNumber evidence="1 4">3.5.1.98</ecNumber>
    </recommendedName>
</protein>
<feature type="binding site" evidence="6">
    <location>
        <position position="168"/>
    </location>
    <ligand>
        <name>a divalent metal cation</name>
        <dbReference type="ChEBI" id="CHEBI:60240"/>
    </ligand>
</feature>
<dbReference type="EC" id="3.5.1.98" evidence="1 4"/>
<sequence length="375" mass="41314">MSTKAAYIYHHTMADVILGPGHPMQPARLAITHELLSASGILDQLLCVEPQPATKAQLQALHDKDYVDFLFRAASPIADKDQKCVYLCMEALFMFPDLYKYYALCAGGTLTAARLLIRGEAKIAINWGGGLHHGKKDWAHGFCFVNDIVLGIIELLKFYDRVLYIDIDVHHGDGVEAAFNNTDRVFTISFHQFGNEFFPRTGRLEDCGEEEGQGFAVNVPLKPGIADEAYRNMFTPIMERVMAVFNPNAVVLQCGTDSIANDRLGSLNLSAKGHAECVAFICNFKLPTMILGGGGYTVQNVARLWFLKTAVATGLDGQLTEKLPANKYYNFFGTGKLNVPSDATVKDQNTAEELELIRSKILARYDSGTGQEAMS</sequence>
<reference evidence="8 9" key="1">
    <citation type="journal article" date="2019" name="Sci. Rep.">
        <title>Comparative genomics of chytrid fungi reveal insights into the obligate biotrophic and pathogenic lifestyle of Synchytrium endobioticum.</title>
        <authorList>
            <person name="van de Vossenberg B.T.L.H."/>
            <person name="Warris S."/>
            <person name="Nguyen H.D.T."/>
            <person name="van Gent-Pelzer M.P.E."/>
            <person name="Joly D.L."/>
            <person name="van de Geest H.C."/>
            <person name="Bonants P.J.M."/>
            <person name="Smith D.S."/>
            <person name="Levesque C.A."/>
            <person name="van der Lee T.A.J."/>
        </authorList>
    </citation>
    <scope>NUCLEOTIDE SEQUENCE [LARGE SCALE GENOMIC DNA]</scope>
    <source>
        <strain evidence="8 9">CBS 809.83</strain>
    </source>
</reference>
<comment type="subcellular location">
    <subcellularLocation>
        <location evidence="4">Nucleus</location>
    </subcellularLocation>
</comment>
<evidence type="ECO:0000256" key="3">
    <source>
        <dbReference type="ARBA" id="ARBA00022853"/>
    </source>
</evidence>
<dbReference type="InterPro" id="IPR037138">
    <property type="entry name" value="His_deacetylse_dom_sf"/>
</dbReference>
<comment type="catalytic activity">
    <reaction evidence="4">
        <text>N(6)-acetyl-L-lysyl-[histone] + H2O = L-lysyl-[histone] + acetate</text>
        <dbReference type="Rhea" id="RHEA:58196"/>
        <dbReference type="Rhea" id="RHEA-COMP:9845"/>
        <dbReference type="Rhea" id="RHEA-COMP:11338"/>
        <dbReference type="ChEBI" id="CHEBI:15377"/>
        <dbReference type="ChEBI" id="CHEBI:29969"/>
        <dbReference type="ChEBI" id="CHEBI:30089"/>
        <dbReference type="ChEBI" id="CHEBI:61930"/>
        <dbReference type="EC" id="3.5.1.98"/>
    </reaction>
</comment>
<dbReference type="Gene3D" id="3.40.800.20">
    <property type="entry name" value="Histone deacetylase domain"/>
    <property type="match status" value="1"/>
</dbReference>
<dbReference type="PIRSF" id="PIRSF037913">
    <property type="entry name" value="His_deacetylse_1"/>
    <property type="match status" value="1"/>
</dbReference>
<dbReference type="EMBL" id="QEAQ01000216">
    <property type="protein sequence ID" value="TPX53563.1"/>
    <property type="molecule type" value="Genomic_DNA"/>
</dbReference>
<dbReference type="Proteomes" id="UP000318582">
    <property type="component" value="Unassembled WGS sequence"/>
</dbReference>
<evidence type="ECO:0000256" key="4">
    <source>
        <dbReference type="PIRNR" id="PIRNR037913"/>
    </source>
</evidence>
<dbReference type="GO" id="GO:0040029">
    <property type="term" value="P:epigenetic regulation of gene expression"/>
    <property type="evidence" value="ECO:0007669"/>
    <property type="project" value="TreeGrafter"/>
</dbReference>
<comment type="similarity">
    <text evidence="4">Belongs to the histone deacetylase family. HD Type 1 subfamily.</text>
</comment>
<evidence type="ECO:0000256" key="2">
    <source>
        <dbReference type="ARBA" id="ARBA00022801"/>
    </source>
</evidence>
<dbReference type="PANTHER" id="PTHR10625">
    <property type="entry name" value="HISTONE DEACETYLASE HDAC1-RELATED"/>
    <property type="match status" value="1"/>
</dbReference>
<dbReference type="AlphaFoldDB" id="A0A507DPP1"/>
<evidence type="ECO:0000256" key="6">
    <source>
        <dbReference type="PIRSR" id="PIRSR037913-3"/>
    </source>
</evidence>
<dbReference type="InterPro" id="IPR023801">
    <property type="entry name" value="His_deacetylse_dom"/>
</dbReference>
<dbReference type="GO" id="GO:0141221">
    <property type="term" value="F:histone deacetylase activity, hydrolytic mechanism"/>
    <property type="evidence" value="ECO:0007669"/>
    <property type="project" value="UniProtKB-EC"/>
</dbReference>
<gene>
    <name evidence="8" type="ORF">PhCBS80983_g06260</name>
</gene>
<dbReference type="PRINTS" id="PR01271">
    <property type="entry name" value="HISDACETLASE"/>
</dbReference>
<dbReference type="InterPro" id="IPR000286">
    <property type="entry name" value="HDACs"/>
</dbReference>
<dbReference type="SUPFAM" id="SSF52768">
    <property type="entry name" value="Arginase/deacetylase"/>
    <property type="match status" value="1"/>
</dbReference>
<dbReference type="STRING" id="109895.A0A507DPP1"/>
<keyword evidence="4" id="KW-0805">Transcription regulation</keyword>
<dbReference type="PRINTS" id="PR01270">
    <property type="entry name" value="HDASUPER"/>
</dbReference>
<dbReference type="GO" id="GO:0046872">
    <property type="term" value="F:metal ion binding"/>
    <property type="evidence" value="ECO:0007669"/>
    <property type="project" value="UniProtKB-KW"/>
</dbReference>
<keyword evidence="4" id="KW-0539">Nucleus</keyword>
<dbReference type="InterPro" id="IPR003084">
    <property type="entry name" value="HDAC_I/II"/>
</dbReference>
<keyword evidence="2 4" id="KW-0378">Hydrolase</keyword>
<name>A0A507DPP1_9FUNG</name>
<keyword evidence="6" id="KW-0479">Metal-binding</keyword>
<accession>A0A507DPP1</accession>
<evidence type="ECO:0000259" key="7">
    <source>
        <dbReference type="Pfam" id="PF00850"/>
    </source>
</evidence>
<dbReference type="GO" id="GO:0005634">
    <property type="term" value="C:nucleus"/>
    <property type="evidence" value="ECO:0007669"/>
    <property type="project" value="UniProtKB-SubCell"/>
</dbReference>
<dbReference type="Pfam" id="PF00850">
    <property type="entry name" value="Hist_deacetyl"/>
    <property type="match status" value="1"/>
</dbReference>
<keyword evidence="9" id="KW-1185">Reference proteome</keyword>
<proteinExistence type="inferred from homology"/>
<dbReference type="CDD" id="cd09991">
    <property type="entry name" value="HDAC_classI"/>
    <property type="match status" value="1"/>
</dbReference>
<keyword evidence="3 4" id="KW-0156">Chromatin regulator</keyword>
<feature type="active site" description="Proton acceptor" evidence="5">
    <location>
        <position position="133"/>
    </location>
</feature>
<feature type="binding site" evidence="6">
    <location>
        <position position="257"/>
    </location>
    <ligand>
        <name>a divalent metal cation</name>
        <dbReference type="ChEBI" id="CHEBI:60240"/>
    </ligand>
</feature>
<evidence type="ECO:0000256" key="1">
    <source>
        <dbReference type="ARBA" id="ARBA00012111"/>
    </source>
</evidence>